<proteinExistence type="predicted"/>
<evidence type="ECO:0000313" key="1">
    <source>
        <dbReference type="EMBL" id="EKW99516.1"/>
    </source>
</evidence>
<reference evidence="1 2" key="1">
    <citation type="journal article" date="2013" name="Genome Announc.">
        <title>Genome Sequence of Lactobacillus saerimneri 30a (Formerly Lactobacillus sp. Strain 30a), a Reference Lactic Acid Bacterium Strain Producing Biogenic Amines.</title>
        <authorList>
            <person name="Romano A."/>
            <person name="Trip H."/>
            <person name="Campbell-Sills H."/>
            <person name="Bouchez O."/>
            <person name="Sherman D."/>
            <person name="Lolkema J.S."/>
            <person name="Lucas P.M."/>
        </authorList>
    </citation>
    <scope>NUCLEOTIDE SEQUENCE [LARGE SCALE GENOMIC DNA]</scope>
    <source>
        <strain evidence="1 2">30a</strain>
    </source>
</reference>
<comment type="caution">
    <text evidence="1">The sequence shown here is derived from an EMBL/GenBank/DDBJ whole genome shotgun (WGS) entry which is preliminary data.</text>
</comment>
<accession>M5J5G2</accession>
<dbReference type="EMBL" id="ANAG01000005">
    <property type="protein sequence ID" value="EKW99516.1"/>
    <property type="molecule type" value="Genomic_DNA"/>
</dbReference>
<sequence>MNEQTIPDLILKTVTIETVADGLNNVITDISESSNDFDKRGYEFDRYFNFLSACLIQISDLSQDLQTALDNLQETKNPSDRDQTTLGQ</sequence>
<organism evidence="1 2">
    <name type="scientific">Ligilactobacillus saerimneri 30a</name>
    <dbReference type="NCBI Taxonomy" id="1227363"/>
    <lineage>
        <taxon>Bacteria</taxon>
        <taxon>Bacillati</taxon>
        <taxon>Bacillota</taxon>
        <taxon>Bacilli</taxon>
        <taxon>Lactobacillales</taxon>
        <taxon>Lactobacillaceae</taxon>
        <taxon>Ligilactobacillus</taxon>
    </lineage>
</organism>
<dbReference type="RefSeq" id="WP_009551761.1">
    <property type="nucleotide sequence ID" value="NZ_ANAG01000005.1"/>
</dbReference>
<dbReference type="Proteomes" id="UP000011912">
    <property type="component" value="Unassembled WGS sequence"/>
</dbReference>
<protein>
    <submittedName>
        <fullName evidence="1">Uncharacterized protein</fullName>
    </submittedName>
</protein>
<evidence type="ECO:0000313" key="2">
    <source>
        <dbReference type="Proteomes" id="UP000011912"/>
    </source>
</evidence>
<dbReference type="AlphaFoldDB" id="M5J5G2"/>
<name>M5J5G2_9LACO</name>
<keyword evidence="2" id="KW-1185">Reference proteome</keyword>
<dbReference type="STRING" id="1227363.D271_01557"/>
<dbReference type="PATRIC" id="fig|1227363.6.peg.303"/>
<gene>
    <name evidence="1" type="ORF">D271_01557</name>
</gene>